<name>A0A438GHY7_VITVI</name>
<comment type="caution">
    <text evidence="2">The sequence shown here is derived from an EMBL/GenBank/DDBJ whole genome shotgun (WGS) entry which is preliminary data.</text>
</comment>
<evidence type="ECO:0000313" key="3">
    <source>
        <dbReference type="Proteomes" id="UP000288805"/>
    </source>
</evidence>
<proteinExistence type="predicted"/>
<gene>
    <name evidence="2" type="ORF">CK203_059202</name>
</gene>
<dbReference type="Proteomes" id="UP000288805">
    <property type="component" value="Unassembled WGS sequence"/>
</dbReference>
<dbReference type="EMBL" id="QGNW01000429">
    <property type="protein sequence ID" value="RVW71823.1"/>
    <property type="molecule type" value="Genomic_DNA"/>
</dbReference>
<feature type="region of interest" description="Disordered" evidence="1">
    <location>
        <begin position="46"/>
        <end position="76"/>
    </location>
</feature>
<evidence type="ECO:0000313" key="2">
    <source>
        <dbReference type="EMBL" id="RVW71823.1"/>
    </source>
</evidence>
<dbReference type="AlphaFoldDB" id="A0A438GHY7"/>
<feature type="compositionally biased region" description="Polar residues" evidence="1">
    <location>
        <begin position="46"/>
        <end position="55"/>
    </location>
</feature>
<sequence length="76" mass="8585">MALAQLLRPKPGFHVHKIGKTYLTKMGPSFLQDFPDREDVVHLLSNSKAEQSSQTKKLEAAREQHGPVARESDMQK</sequence>
<organism evidence="2 3">
    <name type="scientific">Vitis vinifera</name>
    <name type="common">Grape</name>
    <dbReference type="NCBI Taxonomy" id="29760"/>
    <lineage>
        <taxon>Eukaryota</taxon>
        <taxon>Viridiplantae</taxon>
        <taxon>Streptophyta</taxon>
        <taxon>Embryophyta</taxon>
        <taxon>Tracheophyta</taxon>
        <taxon>Spermatophyta</taxon>
        <taxon>Magnoliopsida</taxon>
        <taxon>eudicotyledons</taxon>
        <taxon>Gunneridae</taxon>
        <taxon>Pentapetalae</taxon>
        <taxon>rosids</taxon>
        <taxon>Vitales</taxon>
        <taxon>Vitaceae</taxon>
        <taxon>Viteae</taxon>
        <taxon>Vitis</taxon>
    </lineage>
</organism>
<protein>
    <submittedName>
        <fullName evidence="2">Uncharacterized protein</fullName>
    </submittedName>
</protein>
<reference evidence="2 3" key="1">
    <citation type="journal article" date="2018" name="PLoS Genet.">
        <title>Population sequencing reveals clonal diversity and ancestral inbreeding in the grapevine cultivar Chardonnay.</title>
        <authorList>
            <person name="Roach M.J."/>
            <person name="Johnson D.L."/>
            <person name="Bohlmann J."/>
            <person name="van Vuuren H.J."/>
            <person name="Jones S.J."/>
            <person name="Pretorius I.S."/>
            <person name="Schmidt S.A."/>
            <person name="Borneman A.R."/>
        </authorList>
    </citation>
    <scope>NUCLEOTIDE SEQUENCE [LARGE SCALE GENOMIC DNA]</scope>
    <source>
        <strain evidence="3">cv. Chardonnay</strain>
        <tissue evidence="2">Leaf</tissue>
    </source>
</reference>
<feature type="compositionally biased region" description="Basic and acidic residues" evidence="1">
    <location>
        <begin position="56"/>
        <end position="76"/>
    </location>
</feature>
<evidence type="ECO:0000256" key="1">
    <source>
        <dbReference type="SAM" id="MobiDB-lite"/>
    </source>
</evidence>
<accession>A0A438GHY7</accession>